<feature type="transmembrane region" description="Helical" evidence="1">
    <location>
        <begin position="37"/>
        <end position="60"/>
    </location>
</feature>
<feature type="transmembrane region" description="Helical" evidence="1">
    <location>
        <begin position="5"/>
        <end position="25"/>
    </location>
</feature>
<dbReference type="EMBL" id="CP041614">
    <property type="protein sequence ID" value="QDO86838.1"/>
    <property type="molecule type" value="Genomic_DNA"/>
</dbReference>
<evidence type="ECO:0000256" key="1">
    <source>
        <dbReference type="SAM" id="Phobius"/>
    </source>
</evidence>
<dbReference type="Proteomes" id="UP000315947">
    <property type="component" value="Chromosome"/>
</dbReference>
<sequence>MLRFIVLRGVLGWGVTTAFIVQIIMSLTSDKSFFDGFITSLIAFPLGGILYGYVTWMMMLNKSRQLK</sequence>
<protein>
    <submittedName>
        <fullName evidence="2">Uncharacterized protein</fullName>
    </submittedName>
</protein>
<name>A0ABX5X7F5_9GAMM</name>
<evidence type="ECO:0000313" key="2">
    <source>
        <dbReference type="EMBL" id="QDO86838.1"/>
    </source>
</evidence>
<keyword evidence="1" id="KW-0472">Membrane</keyword>
<keyword evidence="3" id="KW-1185">Reference proteome</keyword>
<evidence type="ECO:0000313" key="3">
    <source>
        <dbReference type="Proteomes" id="UP000315947"/>
    </source>
</evidence>
<gene>
    <name evidence="2" type="ORF">FM037_24375</name>
</gene>
<reference evidence="2 3" key="1">
    <citation type="submission" date="2019-07" db="EMBL/GenBank/DDBJ databases">
        <title>Shewanella sp. YLB-06 whole genomic sequence.</title>
        <authorList>
            <person name="Yu L."/>
        </authorList>
    </citation>
    <scope>NUCLEOTIDE SEQUENCE [LARGE SCALE GENOMIC DNA]</scope>
    <source>
        <strain evidence="2 3">YLB-06</strain>
    </source>
</reference>
<accession>A0ABX5X7F5</accession>
<organism evidence="2 3">
    <name type="scientific">Shewanella psychropiezotolerans</name>
    <dbReference type="NCBI Taxonomy" id="2593655"/>
    <lineage>
        <taxon>Bacteria</taxon>
        <taxon>Pseudomonadati</taxon>
        <taxon>Pseudomonadota</taxon>
        <taxon>Gammaproteobacteria</taxon>
        <taxon>Alteromonadales</taxon>
        <taxon>Shewanellaceae</taxon>
        <taxon>Shewanella</taxon>
    </lineage>
</organism>
<proteinExistence type="predicted"/>
<keyword evidence="1" id="KW-0812">Transmembrane</keyword>
<keyword evidence="1" id="KW-1133">Transmembrane helix</keyword>